<dbReference type="GO" id="GO:0005886">
    <property type="term" value="C:plasma membrane"/>
    <property type="evidence" value="ECO:0007669"/>
    <property type="project" value="UniProtKB-SubCell"/>
</dbReference>
<gene>
    <name evidence="8 9" type="primary">corA</name>
    <name evidence="9" type="ORF">L1994_04715</name>
</gene>
<evidence type="ECO:0000256" key="3">
    <source>
        <dbReference type="ARBA" id="ARBA00022448"/>
    </source>
</evidence>
<feature type="transmembrane region" description="Helical" evidence="8">
    <location>
        <begin position="328"/>
        <end position="348"/>
    </location>
</feature>
<comment type="subcellular location">
    <subcellularLocation>
        <location evidence="1">Cell membrane</location>
        <topology evidence="1">Multi-pass membrane protein</topology>
    </subcellularLocation>
    <subcellularLocation>
        <location evidence="8">Membrane</location>
        <topology evidence="8">Multi-pass membrane protein</topology>
    </subcellularLocation>
</comment>
<dbReference type="Pfam" id="PF01544">
    <property type="entry name" value="CorA"/>
    <property type="match status" value="1"/>
</dbReference>
<reference evidence="9" key="1">
    <citation type="submission" date="2022-01" db="EMBL/GenBank/DDBJ databases">
        <title>Complete genome of Methanomicrobium antiquum DSM 21220.</title>
        <authorList>
            <person name="Chen S.-C."/>
            <person name="You Y.-T."/>
            <person name="Zhou Y.-Z."/>
            <person name="Lai M.-C."/>
        </authorList>
    </citation>
    <scope>NUCLEOTIDE SEQUENCE</scope>
    <source>
        <strain evidence="9">DSM 21220</strain>
    </source>
</reference>
<name>A0AAF0FSI2_9EURY</name>
<keyword evidence="8" id="KW-0406">Ion transport</keyword>
<evidence type="ECO:0000256" key="5">
    <source>
        <dbReference type="ARBA" id="ARBA00022692"/>
    </source>
</evidence>
<proteinExistence type="inferred from homology"/>
<dbReference type="AlphaFoldDB" id="A0AAF0FSI2"/>
<accession>A0AAF0FSI2</accession>
<dbReference type="Proteomes" id="UP001218895">
    <property type="component" value="Chromosome"/>
</dbReference>
<evidence type="ECO:0000256" key="2">
    <source>
        <dbReference type="ARBA" id="ARBA00009765"/>
    </source>
</evidence>
<evidence type="ECO:0000256" key="1">
    <source>
        <dbReference type="ARBA" id="ARBA00004651"/>
    </source>
</evidence>
<keyword evidence="4 8" id="KW-1003">Cell membrane</keyword>
<protein>
    <recommendedName>
        <fullName evidence="8">Magnesium transport protein CorA</fullName>
    </recommendedName>
</protein>
<evidence type="ECO:0000256" key="8">
    <source>
        <dbReference type="RuleBase" id="RU362010"/>
    </source>
</evidence>
<dbReference type="NCBIfam" id="TIGR00383">
    <property type="entry name" value="corA"/>
    <property type="match status" value="1"/>
</dbReference>
<keyword evidence="10" id="KW-1185">Reference proteome</keyword>
<dbReference type="KEGG" id="manq:L1994_04715"/>
<keyword evidence="3 8" id="KW-0813">Transport</keyword>
<evidence type="ECO:0000313" key="10">
    <source>
        <dbReference type="Proteomes" id="UP001218895"/>
    </source>
</evidence>
<comment type="similarity">
    <text evidence="2 8">Belongs to the CorA metal ion transporter (MIT) (TC 1.A.35) family.</text>
</comment>
<evidence type="ECO:0000313" key="9">
    <source>
        <dbReference type="EMBL" id="WFN37694.1"/>
    </source>
</evidence>
<evidence type="ECO:0000256" key="7">
    <source>
        <dbReference type="ARBA" id="ARBA00023136"/>
    </source>
</evidence>
<sequence length="354" mass="41082">MPILKQHSTKESSKAGMAPGTLIGISETEPAKTIVNCIEFDDSSLQEYSIVDIKNLKKIENDGKIRWIEIKGLLDIDKIENLGQAFNIHPLTLEDSLNTYLRPKFENFDNYFFISLKYVFFKEEITSKQISIIVAENVIITISESEVPGFENIKQRIKDNKNKITKSGKDYLMYMIIDMIVDSYFLAFESIGDKIEDIEDNVLKNPDSEIMDQIYSLKRQMIYLRKITWPMRDMISGIRRSDSEMISQTTQIYLNDVSDHIIQIIDTVETYRDMISELREIYLSSISNKMNEVMKVLTIIATIFIPLTFIAGIYGMNFHFMPELGWALGYPATIIFMIAISLVMILFFRKKRWI</sequence>
<dbReference type="FunFam" id="1.20.58.340:FF:000012">
    <property type="entry name" value="Magnesium transport protein CorA"/>
    <property type="match status" value="1"/>
</dbReference>
<keyword evidence="8" id="KW-0460">Magnesium</keyword>
<dbReference type="InterPro" id="IPR045861">
    <property type="entry name" value="CorA_cytoplasmic_dom"/>
</dbReference>
<dbReference type="GO" id="GO:0000287">
    <property type="term" value="F:magnesium ion binding"/>
    <property type="evidence" value="ECO:0007669"/>
    <property type="project" value="TreeGrafter"/>
</dbReference>
<dbReference type="PANTHER" id="PTHR46494:SF1">
    <property type="entry name" value="CORA FAMILY METAL ION TRANSPORTER (EUROFUNG)"/>
    <property type="match status" value="1"/>
</dbReference>
<dbReference type="PANTHER" id="PTHR46494">
    <property type="entry name" value="CORA FAMILY METAL ION TRANSPORTER (EUROFUNG)"/>
    <property type="match status" value="1"/>
</dbReference>
<dbReference type="RefSeq" id="WP_278100534.1">
    <property type="nucleotide sequence ID" value="NZ_CP091092.1"/>
</dbReference>
<keyword evidence="5 8" id="KW-0812">Transmembrane</keyword>
<keyword evidence="6 8" id="KW-1133">Transmembrane helix</keyword>
<dbReference type="InterPro" id="IPR002523">
    <property type="entry name" value="MgTranspt_CorA/ZnTranspt_ZntB"/>
</dbReference>
<dbReference type="SUPFAM" id="SSF144083">
    <property type="entry name" value="Magnesium transport protein CorA, transmembrane region"/>
    <property type="match status" value="1"/>
</dbReference>
<keyword evidence="7 8" id="KW-0472">Membrane</keyword>
<dbReference type="Gene3D" id="1.20.58.340">
    <property type="entry name" value="Magnesium transport protein CorA, transmembrane region"/>
    <property type="match status" value="2"/>
</dbReference>
<dbReference type="GeneID" id="79949675"/>
<dbReference type="InterPro" id="IPR004488">
    <property type="entry name" value="Mg/Co-transport_prot_CorA"/>
</dbReference>
<dbReference type="InterPro" id="IPR045863">
    <property type="entry name" value="CorA_TM1_TM2"/>
</dbReference>
<evidence type="ECO:0000256" key="6">
    <source>
        <dbReference type="ARBA" id="ARBA00022989"/>
    </source>
</evidence>
<dbReference type="GO" id="GO:0050897">
    <property type="term" value="F:cobalt ion binding"/>
    <property type="evidence" value="ECO:0007669"/>
    <property type="project" value="TreeGrafter"/>
</dbReference>
<dbReference type="SUPFAM" id="SSF143865">
    <property type="entry name" value="CorA soluble domain-like"/>
    <property type="match status" value="1"/>
</dbReference>
<organism evidence="9 10">
    <name type="scientific">Methanomicrobium antiquum</name>
    <dbReference type="NCBI Taxonomy" id="487686"/>
    <lineage>
        <taxon>Archaea</taxon>
        <taxon>Methanobacteriati</taxon>
        <taxon>Methanobacteriota</taxon>
        <taxon>Stenosarchaea group</taxon>
        <taxon>Methanomicrobia</taxon>
        <taxon>Methanomicrobiales</taxon>
        <taxon>Methanomicrobiaceae</taxon>
        <taxon>Methanomicrobium</taxon>
    </lineage>
</organism>
<evidence type="ECO:0000256" key="4">
    <source>
        <dbReference type="ARBA" id="ARBA00022475"/>
    </source>
</evidence>
<dbReference type="CDD" id="cd12828">
    <property type="entry name" value="TmCorA-like_1"/>
    <property type="match status" value="1"/>
</dbReference>
<dbReference type="Gene3D" id="3.30.460.20">
    <property type="entry name" value="CorA soluble domain-like"/>
    <property type="match status" value="1"/>
</dbReference>
<comment type="function">
    <text evidence="8">Mediates influx of magnesium ions.</text>
</comment>
<feature type="transmembrane region" description="Helical" evidence="8">
    <location>
        <begin position="296"/>
        <end position="316"/>
    </location>
</feature>
<dbReference type="EMBL" id="CP091092">
    <property type="protein sequence ID" value="WFN37694.1"/>
    <property type="molecule type" value="Genomic_DNA"/>
</dbReference>
<dbReference type="GO" id="GO:0015095">
    <property type="term" value="F:magnesium ion transmembrane transporter activity"/>
    <property type="evidence" value="ECO:0007669"/>
    <property type="project" value="UniProtKB-UniRule"/>
</dbReference>
<dbReference type="GO" id="GO:0015087">
    <property type="term" value="F:cobalt ion transmembrane transporter activity"/>
    <property type="evidence" value="ECO:0007669"/>
    <property type="project" value="UniProtKB-UniRule"/>
</dbReference>